<comment type="caution">
    <text evidence="2">The sequence shown here is derived from an EMBL/GenBank/DDBJ whole genome shotgun (WGS) entry which is preliminary data.</text>
</comment>
<keyword evidence="3" id="KW-1185">Reference proteome</keyword>
<evidence type="ECO:0000313" key="3">
    <source>
        <dbReference type="Proteomes" id="UP001515480"/>
    </source>
</evidence>
<proteinExistence type="predicted"/>
<feature type="region of interest" description="Disordered" evidence="1">
    <location>
        <begin position="40"/>
        <end position="59"/>
    </location>
</feature>
<protein>
    <submittedName>
        <fullName evidence="2">Uncharacterized protein</fullName>
    </submittedName>
</protein>
<sequence>MRLAPFLLAVSNHCATALNPAFTRPASRYIPSPLLRPSGRAARASHIAQRTPDEPLPALPDKVEVRESQRRAIEINGETVTLDELGPIVLKEDGRLGRLSNWHEMTEHEQAATLKFVAKRNATRRKALLQSQSGKEGDELI</sequence>
<accession>A0AB34J4V0</accession>
<organism evidence="2 3">
    <name type="scientific">Prymnesium parvum</name>
    <name type="common">Toxic golden alga</name>
    <dbReference type="NCBI Taxonomy" id="97485"/>
    <lineage>
        <taxon>Eukaryota</taxon>
        <taxon>Haptista</taxon>
        <taxon>Haptophyta</taxon>
        <taxon>Prymnesiophyceae</taxon>
        <taxon>Prymnesiales</taxon>
        <taxon>Prymnesiaceae</taxon>
        <taxon>Prymnesium</taxon>
    </lineage>
</organism>
<dbReference type="Proteomes" id="UP001515480">
    <property type="component" value="Unassembled WGS sequence"/>
</dbReference>
<gene>
    <name evidence="2" type="ORF">AB1Y20_006061</name>
</gene>
<name>A0AB34J4V0_PRYPA</name>
<reference evidence="2 3" key="1">
    <citation type="journal article" date="2024" name="Science">
        <title>Giant polyketide synthase enzymes in the biosynthesis of giant marine polyether toxins.</title>
        <authorList>
            <person name="Fallon T.R."/>
            <person name="Shende V.V."/>
            <person name="Wierzbicki I.H."/>
            <person name="Pendleton A.L."/>
            <person name="Watervoot N.F."/>
            <person name="Auber R.P."/>
            <person name="Gonzalez D.J."/>
            <person name="Wisecaver J.H."/>
            <person name="Moore B.S."/>
        </authorList>
    </citation>
    <scope>NUCLEOTIDE SEQUENCE [LARGE SCALE GENOMIC DNA]</scope>
    <source>
        <strain evidence="2 3">12B1</strain>
    </source>
</reference>
<dbReference type="PANTHER" id="PTHR39474">
    <property type="entry name" value="UNNAMED PRODUCT"/>
    <property type="match status" value="1"/>
</dbReference>
<dbReference type="AlphaFoldDB" id="A0AB34J4V0"/>
<dbReference type="EMBL" id="JBGBPQ010000014">
    <property type="protein sequence ID" value="KAL1511252.1"/>
    <property type="molecule type" value="Genomic_DNA"/>
</dbReference>
<evidence type="ECO:0000313" key="2">
    <source>
        <dbReference type="EMBL" id="KAL1511252.1"/>
    </source>
</evidence>
<dbReference type="PANTHER" id="PTHR39474:SF1">
    <property type="entry name" value="FUNGAL SPECIFIC TRANSCRIPTION FACTOR"/>
    <property type="match status" value="1"/>
</dbReference>
<evidence type="ECO:0000256" key="1">
    <source>
        <dbReference type="SAM" id="MobiDB-lite"/>
    </source>
</evidence>